<dbReference type="EC" id="3.1.3.-" evidence="1"/>
<keyword evidence="1" id="KW-0378">Hydrolase</keyword>
<proteinExistence type="predicted"/>
<dbReference type="EMBL" id="VSSQ01000599">
    <property type="protein sequence ID" value="MPL98272.1"/>
    <property type="molecule type" value="Genomic_DNA"/>
</dbReference>
<dbReference type="Gene3D" id="3.40.50.1000">
    <property type="entry name" value="HAD superfamily/HAD-like"/>
    <property type="match status" value="1"/>
</dbReference>
<gene>
    <name evidence="1" type="ORF">SDC9_44472</name>
</gene>
<dbReference type="GO" id="GO:0005829">
    <property type="term" value="C:cytosol"/>
    <property type="evidence" value="ECO:0007669"/>
    <property type="project" value="TreeGrafter"/>
</dbReference>
<dbReference type="GO" id="GO:0016791">
    <property type="term" value="F:phosphatase activity"/>
    <property type="evidence" value="ECO:0007669"/>
    <property type="project" value="TreeGrafter"/>
</dbReference>
<dbReference type="GO" id="GO:0000287">
    <property type="term" value="F:magnesium ion binding"/>
    <property type="evidence" value="ECO:0007669"/>
    <property type="project" value="TreeGrafter"/>
</dbReference>
<dbReference type="InterPro" id="IPR023214">
    <property type="entry name" value="HAD_sf"/>
</dbReference>
<dbReference type="Pfam" id="PF08282">
    <property type="entry name" value="Hydrolase_3"/>
    <property type="match status" value="1"/>
</dbReference>
<organism evidence="1">
    <name type="scientific">bioreactor metagenome</name>
    <dbReference type="NCBI Taxonomy" id="1076179"/>
    <lineage>
        <taxon>unclassified sequences</taxon>
        <taxon>metagenomes</taxon>
        <taxon>ecological metagenomes</taxon>
    </lineage>
</organism>
<dbReference type="Gene3D" id="3.30.1240.10">
    <property type="match status" value="1"/>
</dbReference>
<dbReference type="InterPro" id="IPR036412">
    <property type="entry name" value="HAD-like_sf"/>
</dbReference>
<evidence type="ECO:0000313" key="1">
    <source>
        <dbReference type="EMBL" id="MPL98272.1"/>
    </source>
</evidence>
<accession>A0A644W6Q1</accession>
<dbReference type="PANTHER" id="PTHR10000">
    <property type="entry name" value="PHOSPHOSERINE PHOSPHATASE"/>
    <property type="match status" value="1"/>
</dbReference>
<reference evidence="1" key="1">
    <citation type="submission" date="2019-08" db="EMBL/GenBank/DDBJ databases">
        <authorList>
            <person name="Kucharzyk K."/>
            <person name="Murdoch R.W."/>
            <person name="Higgins S."/>
            <person name="Loffler F."/>
        </authorList>
    </citation>
    <scope>NUCLEOTIDE SEQUENCE</scope>
</reference>
<name>A0A644W6Q1_9ZZZZ</name>
<protein>
    <submittedName>
        <fullName evidence="1">Putative phosphatase</fullName>
        <ecNumber evidence="1">3.1.3.-</ecNumber>
    </submittedName>
</protein>
<comment type="caution">
    <text evidence="1">The sequence shown here is derived from an EMBL/GenBank/DDBJ whole genome shotgun (WGS) entry which is preliminary data.</text>
</comment>
<dbReference type="AlphaFoldDB" id="A0A644W6Q1"/>
<dbReference type="PANTHER" id="PTHR10000:SF8">
    <property type="entry name" value="HAD SUPERFAMILY HYDROLASE-LIKE, TYPE 3"/>
    <property type="match status" value="1"/>
</dbReference>
<dbReference type="InterPro" id="IPR006379">
    <property type="entry name" value="HAD-SF_hydro_IIB"/>
</dbReference>
<sequence length="252" mass="28914">MNKLFATDLDGTLINNNKIKSDDRQALLNLQNKGNLVVVSTGRPYNAIQMLKDQYKIHANYFVLLNGALIMDSTGSKIKQEIIEKELIEKILYEINEDNVDISVESGFKTYILTECNNLPYPNKIKVNSIQEIDDDLSLISLHMPNKEKAEIEELKNEINNKYGDKIIAYRNDIYIDIVPIGCSKGNGVEYLANQELIKSENLYTIGDSWNDISMFNITPNSFTFNHVEEELKKYTRYIVNSVSHCIEDYIL</sequence>
<dbReference type="SUPFAM" id="SSF56784">
    <property type="entry name" value="HAD-like"/>
    <property type="match status" value="1"/>
</dbReference>
<dbReference type="NCBIfam" id="TIGR01484">
    <property type="entry name" value="HAD-SF-IIB"/>
    <property type="match status" value="1"/>
</dbReference>